<feature type="region of interest" description="Disordered" evidence="1">
    <location>
        <begin position="1"/>
        <end position="61"/>
    </location>
</feature>
<keyword evidence="2" id="KW-0812">Transmembrane</keyword>
<proteinExistence type="predicted"/>
<dbReference type="PANTHER" id="PTHR37741">
    <property type="entry name" value="TRANSMEMBRANE PROTEIN"/>
    <property type="match status" value="1"/>
</dbReference>
<dbReference type="OrthoDB" id="1933396at2759"/>
<accession>B9SWF8</accession>
<sequence length="89" mass="9530">MATDGASDASTFPAADLEKELNPGQNKNFEVDTVSSDIAASKEIKEREADTQKKKEREKRDTMQTLKTTILVSAVIAAVAGAAFAITKN</sequence>
<feature type="compositionally biased region" description="Basic and acidic residues" evidence="1">
    <location>
        <begin position="40"/>
        <end position="61"/>
    </location>
</feature>
<keyword evidence="2" id="KW-1133">Transmembrane helix</keyword>
<dbReference type="Proteomes" id="UP000008311">
    <property type="component" value="Unassembled WGS sequence"/>
</dbReference>
<dbReference type="EMBL" id="EQ974198">
    <property type="protein sequence ID" value="EEF32043.1"/>
    <property type="molecule type" value="Genomic_DNA"/>
</dbReference>
<feature type="transmembrane region" description="Helical" evidence="2">
    <location>
        <begin position="65"/>
        <end position="86"/>
    </location>
</feature>
<feature type="compositionally biased region" description="Polar residues" evidence="1">
    <location>
        <begin position="23"/>
        <end position="38"/>
    </location>
</feature>
<dbReference type="PANTHER" id="PTHR37741:SF1">
    <property type="entry name" value="TRANSMEMBRANE PROTEIN"/>
    <property type="match status" value="1"/>
</dbReference>
<dbReference type="eggNOG" id="ENOG502S8C0">
    <property type="taxonomic scope" value="Eukaryota"/>
</dbReference>
<protein>
    <submittedName>
        <fullName evidence="3">Uncharacterized protein</fullName>
    </submittedName>
</protein>
<evidence type="ECO:0000256" key="2">
    <source>
        <dbReference type="SAM" id="Phobius"/>
    </source>
</evidence>
<organism evidence="3 4">
    <name type="scientific">Ricinus communis</name>
    <name type="common">Castor bean</name>
    <dbReference type="NCBI Taxonomy" id="3988"/>
    <lineage>
        <taxon>Eukaryota</taxon>
        <taxon>Viridiplantae</taxon>
        <taxon>Streptophyta</taxon>
        <taxon>Embryophyta</taxon>
        <taxon>Tracheophyta</taxon>
        <taxon>Spermatophyta</taxon>
        <taxon>Magnoliopsida</taxon>
        <taxon>eudicotyledons</taxon>
        <taxon>Gunneridae</taxon>
        <taxon>Pentapetalae</taxon>
        <taxon>rosids</taxon>
        <taxon>fabids</taxon>
        <taxon>Malpighiales</taxon>
        <taxon>Euphorbiaceae</taxon>
        <taxon>Acalyphoideae</taxon>
        <taxon>Acalypheae</taxon>
        <taxon>Ricinus</taxon>
    </lineage>
</organism>
<dbReference type="AlphaFoldDB" id="B9SWF8"/>
<dbReference type="KEGG" id="rcu:8263184"/>
<gene>
    <name evidence="3" type="ORF">RCOM_0292960</name>
</gene>
<reference evidence="4" key="1">
    <citation type="journal article" date="2010" name="Nat. Biotechnol.">
        <title>Draft genome sequence of the oilseed species Ricinus communis.</title>
        <authorList>
            <person name="Chan A.P."/>
            <person name="Crabtree J."/>
            <person name="Zhao Q."/>
            <person name="Lorenzi H."/>
            <person name="Orvis J."/>
            <person name="Puiu D."/>
            <person name="Melake-Berhan A."/>
            <person name="Jones K.M."/>
            <person name="Redman J."/>
            <person name="Chen G."/>
            <person name="Cahoon E.B."/>
            <person name="Gedil M."/>
            <person name="Stanke M."/>
            <person name="Haas B.J."/>
            <person name="Wortman J.R."/>
            <person name="Fraser-Liggett C.M."/>
            <person name="Ravel J."/>
            <person name="Rabinowicz P.D."/>
        </authorList>
    </citation>
    <scope>NUCLEOTIDE SEQUENCE [LARGE SCALE GENOMIC DNA]</scope>
    <source>
        <strain evidence="4">cv. Hale</strain>
    </source>
</reference>
<evidence type="ECO:0000313" key="4">
    <source>
        <dbReference type="Proteomes" id="UP000008311"/>
    </source>
</evidence>
<dbReference type="STRING" id="3988.B9SWF8"/>
<keyword evidence="4" id="KW-1185">Reference proteome</keyword>
<dbReference type="FunCoup" id="B9SWF8">
    <property type="interactions" value="39"/>
</dbReference>
<name>B9SWF8_RICCO</name>
<evidence type="ECO:0000313" key="3">
    <source>
        <dbReference type="EMBL" id="EEF32043.1"/>
    </source>
</evidence>
<dbReference type="InParanoid" id="B9SWF8"/>
<keyword evidence="2" id="KW-0472">Membrane</keyword>
<evidence type="ECO:0000256" key="1">
    <source>
        <dbReference type="SAM" id="MobiDB-lite"/>
    </source>
</evidence>